<dbReference type="PANTHER" id="PTHR35176">
    <property type="entry name" value="HEME OXYGENASE HI_0854-RELATED"/>
    <property type="match status" value="1"/>
</dbReference>
<dbReference type="Proteomes" id="UP000433406">
    <property type="component" value="Unassembled WGS sequence"/>
</dbReference>
<dbReference type="SUPFAM" id="SSF50475">
    <property type="entry name" value="FMN-binding split barrel"/>
    <property type="match status" value="1"/>
</dbReference>
<comment type="caution">
    <text evidence="3">The sequence shown here is derived from an EMBL/GenBank/DDBJ whole genome shotgun (WGS) entry which is preliminary data.</text>
</comment>
<protein>
    <submittedName>
        <fullName evidence="3">TIGR03618 family F420-dependent PPOX class oxidoreductase</fullName>
    </submittedName>
</protein>
<dbReference type="NCBIfam" id="TIGR03618">
    <property type="entry name" value="Rv1155_F420"/>
    <property type="match status" value="1"/>
</dbReference>
<dbReference type="PANTHER" id="PTHR35176:SF1">
    <property type="entry name" value="F420H(2)-DEPENDENT BILIVERDIN REDUCTASE"/>
    <property type="match status" value="1"/>
</dbReference>
<evidence type="ECO:0000313" key="3">
    <source>
        <dbReference type="EMBL" id="MTB93919.1"/>
    </source>
</evidence>
<evidence type="ECO:0000256" key="1">
    <source>
        <dbReference type="ARBA" id="ARBA00023002"/>
    </source>
</evidence>
<keyword evidence="4" id="KW-1185">Reference proteome</keyword>
<organism evidence="3 4">
    <name type="scientific">Nocardioides marmotae</name>
    <dbReference type="NCBI Taxonomy" id="2663857"/>
    <lineage>
        <taxon>Bacteria</taxon>
        <taxon>Bacillati</taxon>
        <taxon>Actinomycetota</taxon>
        <taxon>Actinomycetes</taxon>
        <taxon>Propionibacteriales</taxon>
        <taxon>Nocardioidaceae</taxon>
        <taxon>Nocardioides</taxon>
    </lineage>
</organism>
<feature type="domain" description="Pyridoxamine 5'-phosphate oxidase N-terminal" evidence="2">
    <location>
        <begin position="3"/>
        <end position="112"/>
    </location>
</feature>
<dbReference type="GO" id="GO:0016627">
    <property type="term" value="F:oxidoreductase activity, acting on the CH-CH group of donors"/>
    <property type="evidence" value="ECO:0007669"/>
    <property type="project" value="TreeGrafter"/>
</dbReference>
<dbReference type="EMBL" id="WLCI01000003">
    <property type="protein sequence ID" value="MTB93919.1"/>
    <property type="molecule type" value="Genomic_DNA"/>
</dbReference>
<evidence type="ECO:0000313" key="4">
    <source>
        <dbReference type="Proteomes" id="UP000433406"/>
    </source>
</evidence>
<dbReference type="GO" id="GO:0070967">
    <property type="term" value="F:coenzyme F420 binding"/>
    <property type="evidence" value="ECO:0007669"/>
    <property type="project" value="TreeGrafter"/>
</dbReference>
<gene>
    <name evidence="3" type="ORF">GGQ22_02385</name>
</gene>
<dbReference type="InterPro" id="IPR012349">
    <property type="entry name" value="Split_barrel_FMN-bd"/>
</dbReference>
<dbReference type="GO" id="GO:0005829">
    <property type="term" value="C:cytosol"/>
    <property type="evidence" value="ECO:0007669"/>
    <property type="project" value="TreeGrafter"/>
</dbReference>
<dbReference type="Gene3D" id="2.30.110.10">
    <property type="entry name" value="Electron Transport, Fmn-binding Protein, Chain A"/>
    <property type="match status" value="1"/>
</dbReference>
<reference evidence="3 4" key="1">
    <citation type="submission" date="2019-10" db="EMBL/GenBank/DDBJ databases">
        <title>Nocardioides novel species isolated from the excrement of Marmot.</title>
        <authorList>
            <person name="Zhang G."/>
        </authorList>
    </citation>
    <scope>NUCLEOTIDE SEQUENCE [LARGE SCALE GENOMIC DNA]</scope>
    <source>
        <strain evidence="4">zg-579</strain>
    </source>
</reference>
<dbReference type="InterPro" id="IPR019920">
    <property type="entry name" value="F420-binding_dom_put"/>
</dbReference>
<keyword evidence="1" id="KW-0560">Oxidoreductase</keyword>
<dbReference type="InterPro" id="IPR011576">
    <property type="entry name" value="Pyridox_Oxase_N"/>
</dbReference>
<accession>A0A6I3J7F2</accession>
<dbReference type="AlphaFoldDB" id="A0A6I3J7F2"/>
<dbReference type="InterPro" id="IPR052019">
    <property type="entry name" value="F420H2_bilvrd_red/Heme_oxyg"/>
</dbReference>
<sequence>MWAERHLCTLTTLRPDGRPHVVPVGCALDPEWDCAWVISGAGSRKVRNLRDRPGPVAVCQVDGARWSTLEGTGQVTDRPDDVARAVERYASRYRQPRVNAERVAIRISVDRFLGSAGLF</sequence>
<evidence type="ECO:0000259" key="2">
    <source>
        <dbReference type="Pfam" id="PF01243"/>
    </source>
</evidence>
<name>A0A6I3J7F2_9ACTN</name>
<proteinExistence type="predicted"/>
<dbReference type="Pfam" id="PF01243">
    <property type="entry name" value="PNPOx_N"/>
    <property type="match status" value="1"/>
</dbReference>